<feature type="region of interest" description="Disordered" evidence="1">
    <location>
        <begin position="1"/>
        <end position="38"/>
    </location>
</feature>
<protein>
    <submittedName>
        <fullName evidence="2">Uncharacterized protein</fullName>
    </submittedName>
</protein>
<dbReference type="EMBL" id="GBRH01226050">
    <property type="protein sequence ID" value="JAD71845.1"/>
    <property type="molecule type" value="Transcribed_RNA"/>
</dbReference>
<reference evidence="2" key="2">
    <citation type="journal article" date="2015" name="Data Brief">
        <title>Shoot transcriptome of the giant reed, Arundo donax.</title>
        <authorList>
            <person name="Barrero R.A."/>
            <person name="Guerrero F.D."/>
            <person name="Moolhuijzen P."/>
            <person name="Goolsby J.A."/>
            <person name="Tidwell J."/>
            <person name="Bellgard S.E."/>
            <person name="Bellgard M.I."/>
        </authorList>
    </citation>
    <scope>NUCLEOTIDE SEQUENCE</scope>
    <source>
        <tissue evidence="2">Shoot tissue taken approximately 20 cm above the soil surface</tissue>
    </source>
</reference>
<organism evidence="2">
    <name type="scientific">Arundo donax</name>
    <name type="common">Giant reed</name>
    <name type="synonym">Donax arundinaceus</name>
    <dbReference type="NCBI Taxonomy" id="35708"/>
    <lineage>
        <taxon>Eukaryota</taxon>
        <taxon>Viridiplantae</taxon>
        <taxon>Streptophyta</taxon>
        <taxon>Embryophyta</taxon>
        <taxon>Tracheophyta</taxon>
        <taxon>Spermatophyta</taxon>
        <taxon>Magnoliopsida</taxon>
        <taxon>Liliopsida</taxon>
        <taxon>Poales</taxon>
        <taxon>Poaceae</taxon>
        <taxon>PACMAD clade</taxon>
        <taxon>Arundinoideae</taxon>
        <taxon>Arundineae</taxon>
        <taxon>Arundo</taxon>
    </lineage>
</organism>
<name>A0A0A9CEM7_ARUDO</name>
<reference evidence="2" key="1">
    <citation type="submission" date="2014-09" db="EMBL/GenBank/DDBJ databases">
        <authorList>
            <person name="Magalhaes I.L.F."/>
            <person name="Oliveira U."/>
            <person name="Santos F.R."/>
            <person name="Vidigal T.H.D.A."/>
            <person name="Brescovit A.D."/>
            <person name="Santos A.J."/>
        </authorList>
    </citation>
    <scope>NUCLEOTIDE SEQUENCE</scope>
    <source>
        <tissue evidence="2">Shoot tissue taken approximately 20 cm above the soil surface</tissue>
    </source>
</reference>
<dbReference type="AlphaFoldDB" id="A0A0A9CEM7"/>
<evidence type="ECO:0000313" key="2">
    <source>
        <dbReference type="EMBL" id="JAD71845.1"/>
    </source>
</evidence>
<feature type="compositionally biased region" description="Polar residues" evidence="1">
    <location>
        <begin position="26"/>
        <end position="38"/>
    </location>
</feature>
<evidence type="ECO:0000256" key="1">
    <source>
        <dbReference type="SAM" id="MobiDB-lite"/>
    </source>
</evidence>
<proteinExistence type="predicted"/>
<accession>A0A0A9CEM7</accession>
<sequence>MRRALGSARYCTKDTAPSHFSAGRSHCSTPNWQPMNGN</sequence>